<dbReference type="KEGG" id="bfs:BF9343_3769"/>
<dbReference type="EMBL" id="CR626927">
    <property type="protein sequence ID" value="CAH09550.1"/>
    <property type="molecule type" value="Genomic_DNA"/>
</dbReference>
<keyword evidence="2" id="KW-1185">Reference proteome</keyword>
<protein>
    <submittedName>
        <fullName evidence="1">Uncharacterized protein</fullName>
    </submittedName>
</protein>
<dbReference type="AlphaFoldDB" id="Q5L8N5"/>
<sequence>MNITKELYTHILTTLPQYLLDVHKYTNVDKEEKIQLMIKTKENNNKIESLYKGSELDQCICGIVEKGITGKRKIILDSNENKLVGEIKPSEAVLSPVFFLLIFSWKLNSLFMITENDASENIFSDIVYAIRSSIIAHLGTDKLTMKSEIVLGHDKLIDYIKDGEYSRIKIKRKSVPADIADQIYKY</sequence>
<dbReference type="HOGENOM" id="CLU_1451725_0_0_10"/>
<organism evidence="1 2">
    <name type="scientific">Bacteroides fragilis (strain ATCC 25285 / DSM 2151 / CCUG 4856 / JCM 11019 / LMG 10263 / NCTC 9343 / Onslow / VPI 2553 / EN-2)</name>
    <dbReference type="NCBI Taxonomy" id="272559"/>
    <lineage>
        <taxon>Bacteria</taxon>
        <taxon>Pseudomonadati</taxon>
        <taxon>Bacteroidota</taxon>
        <taxon>Bacteroidia</taxon>
        <taxon>Bacteroidales</taxon>
        <taxon>Bacteroidaceae</taxon>
        <taxon>Bacteroides</taxon>
    </lineage>
</organism>
<evidence type="ECO:0000313" key="1">
    <source>
        <dbReference type="EMBL" id="CAH09550.1"/>
    </source>
</evidence>
<dbReference type="PaxDb" id="272559-BF9343_3769"/>
<name>Q5L8N5_BACFN</name>
<dbReference type="Proteomes" id="UP000006731">
    <property type="component" value="Chromosome"/>
</dbReference>
<accession>Q5L8N5</accession>
<proteinExistence type="predicted"/>
<reference evidence="1 2" key="1">
    <citation type="journal article" date="2005" name="Science">
        <title>Extensive DNA inversions in the B. fragilis genome control variable gene expression.</title>
        <authorList>
            <person name="Cerdeno-Tarraga A.M."/>
            <person name="Patrick S."/>
            <person name="Crosmann L."/>
            <person name="Blakely G."/>
            <person name="Abratt V."/>
            <person name="Lennard N."/>
            <person name="Duerden B."/>
            <person name="Poxton I."/>
            <person name="Harris B."/>
            <person name="Quail M.A."/>
            <person name="Barron A."/>
            <person name="Clarck L."/>
            <person name="Corton C."/>
            <person name="Doggett J."/>
            <person name="Holden M.T.G."/>
            <person name="Larke N."/>
            <person name="Line A."/>
            <person name="Lord A."/>
            <person name="Norbertczak H."/>
            <person name="Ormond D."/>
            <person name="Price C."/>
            <person name="Rabbinowitsch E."/>
            <person name="Woodward J."/>
            <person name="Barrel B.G."/>
            <person name="Parkhill J."/>
        </authorList>
    </citation>
    <scope>NUCLEOTIDE SEQUENCE [LARGE SCALE GENOMIC DNA]</scope>
    <source>
        <strain evidence="2">ATCC 25285 / DSM 2151 / CCUG 4856 / JCM 11019 / LMG 10263 / NCTC 9343 / Onslow / VPI 2553 / EN-2</strain>
    </source>
</reference>
<gene>
    <name evidence="1" type="ORF">BF9343_3769</name>
</gene>
<evidence type="ECO:0000313" key="2">
    <source>
        <dbReference type="Proteomes" id="UP000006731"/>
    </source>
</evidence>